<dbReference type="AlphaFoldDB" id="I8UAA3"/>
<accession>I8UAA3</accession>
<dbReference type="STRING" id="1195246.AGRI_02408"/>
<protein>
    <submittedName>
        <fullName evidence="3">Phage integrase family protein</fullName>
    </submittedName>
</protein>
<evidence type="ECO:0000313" key="4">
    <source>
        <dbReference type="Proteomes" id="UP000035062"/>
    </source>
</evidence>
<organism evidence="3 4">
    <name type="scientific">Alishewanella agri BL06</name>
    <dbReference type="NCBI Taxonomy" id="1195246"/>
    <lineage>
        <taxon>Bacteria</taxon>
        <taxon>Pseudomonadati</taxon>
        <taxon>Pseudomonadota</taxon>
        <taxon>Gammaproteobacteria</taxon>
        <taxon>Alteromonadales</taxon>
        <taxon>Alteromonadaceae</taxon>
        <taxon>Alishewanella</taxon>
    </lineage>
</organism>
<comment type="caution">
    <text evidence="3">The sequence shown here is derived from an EMBL/GenBank/DDBJ whole genome shotgun (WGS) entry which is preliminary data.</text>
</comment>
<dbReference type="SUPFAM" id="SSF56349">
    <property type="entry name" value="DNA breaking-rejoining enzymes"/>
    <property type="match status" value="1"/>
</dbReference>
<evidence type="ECO:0000313" key="3">
    <source>
        <dbReference type="EMBL" id="EIW90166.1"/>
    </source>
</evidence>
<evidence type="ECO:0000259" key="2">
    <source>
        <dbReference type="Pfam" id="PF00589"/>
    </source>
</evidence>
<dbReference type="GO" id="GO:0015074">
    <property type="term" value="P:DNA integration"/>
    <property type="evidence" value="ECO:0007669"/>
    <property type="project" value="InterPro"/>
</dbReference>
<dbReference type="PATRIC" id="fig|1195246.3.peg.469"/>
<dbReference type="Gene3D" id="1.10.443.10">
    <property type="entry name" value="Intergrase catalytic core"/>
    <property type="match status" value="1"/>
</dbReference>
<dbReference type="InterPro" id="IPR011010">
    <property type="entry name" value="DNA_brk_join_enz"/>
</dbReference>
<dbReference type="GO" id="GO:0006310">
    <property type="term" value="P:DNA recombination"/>
    <property type="evidence" value="ECO:0007669"/>
    <property type="project" value="UniProtKB-KW"/>
</dbReference>
<reference evidence="3 4" key="1">
    <citation type="journal article" date="2012" name="J. Bacteriol.">
        <title>Genome Sequence of Pectin-Degrading Alishewanella agri, Isolated from Landfill Soil.</title>
        <authorList>
            <person name="Kim J."/>
            <person name="Jung J."/>
            <person name="Sung J.S."/>
            <person name="Chun J."/>
            <person name="Park W."/>
        </authorList>
    </citation>
    <scope>NUCLEOTIDE SEQUENCE [LARGE SCALE GENOMIC DNA]</scope>
    <source>
        <strain evidence="3 4">BL06</strain>
    </source>
</reference>
<dbReference type="eggNOG" id="ENOG502Z8AN">
    <property type="taxonomic scope" value="Bacteria"/>
</dbReference>
<dbReference type="InterPro" id="IPR013762">
    <property type="entry name" value="Integrase-like_cat_sf"/>
</dbReference>
<proteinExistence type="predicted"/>
<sequence>MTPSRKGSKAQWEKLQSLPVTTFSDLVAPTQAEPHKQLMHLFACQLKITISSSHRGDVKCTFKYVSTFMKTKFGNRLLYLPKVFNEYSLDEFHVYLKHCMLEEKIHNRYANVLQSTYKNVLNRAIELKTPDFLRFYLPRSFCYTTRVTERYKPYSDKEKECITNAINHDIKMYSEFTRPYLLTGLGRPYFDTQEKRLLDNDSSLTLDDARWLFENRMDCNSVRSSTELQSSRVNRSPDQIIKNNKAFYSDAFEPWGILCRVTMEHLLPFFFKLLQVTGMNVESIYALEIDDLVTSHPATGKPCLRYWKERSDGQKLYHLDIFKADLQWLTTSQGNEVKTIFETVIRLTSSLRDRASISQKNKLWLFELANGAIRHLPNYSSLGAAIAKFSKRHNILNESDGCQLIQTTRFRPTFVSDLIAQGVSIREIQLLMGHKNIYTTMRYLDIHDFGQIARGKIKEKLIEIHVNAHSAISIKNAKVTSSPELIKTSQPLSTPLATCRNIFDPPDTVKTLPSYIPGKPCSTYNMCLSCPNVIITETDLPKLFAMKRDYLIKIQNSRILDTPFGKVIKNNLALLNTILNPKLSDFSEQELEHAENLSLYVETTEFI</sequence>
<dbReference type="Proteomes" id="UP000035062">
    <property type="component" value="Unassembled WGS sequence"/>
</dbReference>
<dbReference type="GO" id="GO:0003677">
    <property type="term" value="F:DNA binding"/>
    <property type="evidence" value="ECO:0007669"/>
    <property type="project" value="InterPro"/>
</dbReference>
<dbReference type="EMBL" id="AKKU01000003">
    <property type="protein sequence ID" value="EIW90166.1"/>
    <property type="molecule type" value="Genomic_DNA"/>
</dbReference>
<keyword evidence="1" id="KW-0233">DNA recombination</keyword>
<name>I8UAA3_9ALTE</name>
<dbReference type="Pfam" id="PF00589">
    <property type="entry name" value="Phage_integrase"/>
    <property type="match status" value="1"/>
</dbReference>
<dbReference type="InterPro" id="IPR002104">
    <property type="entry name" value="Integrase_catalytic"/>
</dbReference>
<keyword evidence="4" id="KW-1185">Reference proteome</keyword>
<dbReference type="RefSeq" id="WP_008983433.1">
    <property type="nucleotide sequence ID" value="NZ_AKKU01000003.1"/>
</dbReference>
<feature type="domain" description="Tyr recombinase" evidence="2">
    <location>
        <begin position="396"/>
        <end position="446"/>
    </location>
</feature>
<gene>
    <name evidence="3" type="ORF">AGRI_02408</name>
</gene>
<evidence type="ECO:0000256" key="1">
    <source>
        <dbReference type="ARBA" id="ARBA00023172"/>
    </source>
</evidence>